<reference evidence="2 3" key="1">
    <citation type="journal article" date="2019" name="Sci. Rep.">
        <title>Orb-weaving spider Araneus ventricosus genome elucidates the spidroin gene catalogue.</title>
        <authorList>
            <person name="Kono N."/>
            <person name="Nakamura H."/>
            <person name="Ohtoshi R."/>
            <person name="Moran D.A.P."/>
            <person name="Shinohara A."/>
            <person name="Yoshida Y."/>
            <person name="Fujiwara M."/>
            <person name="Mori M."/>
            <person name="Tomita M."/>
            <person name="Arakawa K."/>
        </authorList>
    </citation>
    <scope>NUCLEOTIDE SEQUENCE [LARGE SCALE GENOMIC DNA]</scope>
</reference>
<feature type="compositionally biased region" description="Basic and acidic residues" evidence="1">
    <location>
        <begin position="1"/>
        <end position="15"/>
    </location>
</feature>
<sequence length="72" mass="8129">MKTEKTCEMSKDKGGQTRSPPMGVTGAYSLQPVQRDSQEPRKGWGQNFRTDAKVQQAFLTWLYDIDADLSFA</sequence>
<organism evidence="2 3">
    <name type="scientific">Araneus ventricosus</name>
    <name type="common">Orbweaver spider</name>
    <name type="synonym">Epeira ventricosa</name>
    <dbReference type="NCBI Taxonomy" id="182803"/>
    <lineage>
        <taxon>Eukaryota</taxon>
        <taxon>Metazoa</taxon>
        <taxon>Ecdysozoa</taxon>
        <taxon>Arthropoda</taxon>
        <taxon>Chelicerata</taxon>
        <taxon>Arachnida</taxon>
        <taxon>Araneae</taxon>
        <taxon>Araneomorphae</taxon>
        <taxon>Entelegynae</taxon>
        <taxon>Araneoidea</taxon>
        <taxon>Araneidae</taxon>
        <taxon>Araneus</taxon>
    </lineage>
</organism>
<evidence type="ECO:0000256" key="1">
    <source>
        <dbReference type="SAM" id="MobiDB-lite"/>
    </source>
</evidence>
<dbReference type="EMBL" id="BGPR01000878">
    <property type="protein sequence ID" value="GBM38801.1"/>
    <property type="molecule type" value="Genomic_DNA"/>
</dbReference>
<name>A0A4Y2FC67_ARAVE</name>
<proteinExistence type="predicted"/>
<gene>
    <name evidence="2" type="ORF">AVEN_108743_1</name>
</gene>
<evidence type="ECO:0000313" key="2">
    <source>
        <dbReference type="EMBL" id="GBM38801.1"/>
    </source>
</evidence>
<evidence type="ECO:0000313" key="3">
    <source>
        <dbReference type="Proteomes" id="UP000499080"/>
    </source>
</evidence>
<accession>A0A4Y2FC67</accession>
<keyword evidence="3" id="KW-1185">Reference proteome</keyword>
<dbReference type="Proteomes" id="UP000499080">
    <property type="component" value="Unassembled WGS sequence"/>
</dbReference>
<comment type="caution">
    <text evidence="2">The sequence shown here is derived from an EMBL/GenBank/DDBJ whole genome shotgun (WGS) entry which is preliminary data.</text>
</comment>
<dbReference type="AlphaFoldDB" id="A0A4Y2FC67"/>
<protein>
    <submittedName>
        <fullName evidence="2">Uncharacterized protein</fullName>
    </submittedName>
</protein>
<feature type="region of interest" description="Disordered" evidence="1">
    <location>
        <begin position="1"/>
        <end position="47"/>
    </location>
</feature>